<dbReference type="Proteomes" id="UP001165960">
    <property type="component" value="Unassembled WGS sequence"/>
</dbReference>
<evidence type="ECO:0000313" key="2">
    <source>
        <dbReference type="Proteomes" id="UP001165960"/>
    </source>
</evidence>
<name>A0ACC2TJW2_9FUNG</name>
<reference evidence="1" key="1">
    <citation type="submission" date="2022-04" db="EMBL/GenBank/DDBJ databases">
        <title>Genome of the entomopathogenic fungus Entomophthora muscae.</title>
        <authorList>
            <person name="Elya C."/>
            <person name="Lovett B.R."/>
            <person name="Lee E."/>
            <person name="Macias A.M."/>
            <person name="Hajek A.E."/>
            <person name="De Bivort B.L."/>
            <person name="Kasson M.T."/>
            <person name="De Fine Licht H.H."/>
            <person name="Stajich J.E."/>
        </authorList>
    </citation>
    <scope>NUCLEOTIDE SEQUENCE</scope>
    <source>
        <strain evidence="1">Berkeley</strain>
    </source>
</reference>
<proteinExistence type="predicted"/>
<accession>A0ACC2TJW2</accession>
<feature type="non-terminal residue" evidence="1">
    <location>
        <position position="1"/>
    </location>
</feature>
<gene>
    <name evidence="1" type="ORF">DSO57_1000949</name>
</gene>
<organism evidence="1 2">
    <name type="scientific">Entomophthora muscae</name>
    <dbReference type="NCBI Taxonomy" id="34485"/>
    <lineage>
        <taxon>Eukaryota</taxon>
        <taxon>Fungi</taxon>
        <taxon>Fungi incertae sedis</taxon>
        <taxon>Zoopagomycota</taxon>
        <taxon>Entomophthoromycotina</taxon>
        <taxon>Entomophthoromycetes</taxon>
        <taxon>Entomophthorales</taxon>
        <taxon>Entomophthoraceae</taxon>
        <taxon>Entomophthora</taxon>
    </lineage>
</organism>
<keyword evidence="2" id="KW-1185">Reference proteome</keyword>
<sequence length="93" mass="10269">DKNSTEVVNDALINLNNSQLASVSDTFKLQRYFTDQRYSLSTEGISAMFNYVPSPPANLSYNTQGVLEEPPLDVSNNRDQSKGSIELQALSPN</sequence>
<evidence type="ECO:0000313" key="1">
    <source>
        <dbReference type="EMBL" id="KAJ9075009.1"/>
    </source>
</evidence>
<protein>
    <submittedName>
        <fullName evidence="1">Uncharacterized protein</fullName>
    </submittedName>
</protein>
<dbReference type="EMBL" id="QTSX02002842">
    <property type="protein sequence ID" value="KAJ9075009.1"/>
    <property type="molecule type" value="Genomic_DNA"/>
</dbReference>
<comment type="caution">
    <text evidence="1">The sequence shown here is derived from an EMBL/GenBank/DDBJ whole genome shotgun (WGS) entry which is preliminary data.</text>
</comment>